<dbReference type="InterPro" id="IPR024500">
    <property type="entry name" value="DUF3074"/>
</dbReference>
<dbReference type="STRING" id="97359.A0A550CPJ4"/>
<feature type="domain" description="DUF3074" evidence="1">
    <location>
        <begin position="75"/>
        <end position="230"/>
    </location>
</feature>
<evidence type="ECO:0000259" key="1">
    <source>
        <dbReference type="Pfam" id="PF11274"/>
    </source>
</evidence>
<comment type="caution">
    <text evidence="2">The sequence shown here is derived from an EMBL/GenBank/DDBJ whole genome shotgun (WGS) entry which is preliminary data.</text>
</comment>
<dbReference type="Proteomes" id="UP000320762">
    <property type="component" value="Unassembled WGS sequence"/>
</dbReference>
<accession>A0A550CPJ4</accession>
<reference evidence="2 3" key="1">
    <citation type="journal article" date="2019" name="New Phytol.">
        <title>Comparative genomics reveals unique wood-decay strategies and fruiting body development in the Schizophyllaceae.</title>
        <authorList>
            <person name="Almasi E."/>
            <person name="Sahu N."/>
            <person name="Krizsan K."/>
            <person name="Balint B."/>
            <person name="Kovacs G.M."/>
            <person name="Kiss B."/>
            <person name="Cseklye J."/>
            <person name="Drula E."/>
            <person name="Henrissat B."/>
            <person name="Nagy I."/>
            <person name="Chovatia M."/>
            <person name="Adam C."/>
            <person name="LaButti K."/>
            <person name="Lipzen A."/>
            <person name="Riley R."/>
            <person name="Grigoriev I.V."/>
            <person name="Nagy L.G."/>
        </authorList>
    </citation>
    <scope>NUCLEOTIDE SEQUENCE [LARGE SCALE GENOMIC DNA]</scope>
    <source>
        <strain evidence="2 3">NL-1724</strain>
    </source>
</reference>
<dbReference type="Gene3D" id="3.30.530.20">
    <property type="match status" value="1"/>
</dbReference>
<keyword evidence="3" id="KW-1185">Reference proteome</keyword>
<evidence type="ECO:0000313" key="3">
    <source>
        <dbReference type="Proteomes" id="UP000320762"/>
    </source>
</evidence>
<dbReference type="PANTHER" id="PTHR40370">
    <property type="entry name" value="EXPRESSED PROTEIN"/>
    <property type="match status" value="1"/>
</dbReference>
<dbReference type="EMBL" id="VDMD01000003">
    <property type="protein sequence ID" value="TRM66697.1"/>
    <property type="molecule type" value="Genomic_DNA"/>
</dbReference>
<dbReference type="AlphaFoldDB" id="A0A550CPJ4"/>
<dbReference type="InterPro" id="IPR023393">
    <property type="entry name" value="START-like_dom_sf"/>
</dbReference>
<evidence type="ECO:0000313" key="2">
    <source>
        <dbReference type="EMBL" id="TRM66697.1"/>
    </source>
</evidence>
<dbReference type="OrthoDB" id="6423603at2759"/>
<name>A0A550CPJ4_9AGAR</name>
<protein>
    <recommendedName>
        <fullName evidence="1">DUF3074 domain-containing protein</fullName>
    </recommendedName>
</protein>
<dbReference type="Pfam" id="PF11274">
    <property type="entry name" value="DUF3074"/>
    <property type="match status" value="1"/>
</dbReference>
<sequence length="257" mass="29173">MRPTLSIKPVRTQGDTHLYSVFFDAQHLTETDAPTADALVADALSVLDESDSWDTKLVKDGATIRRRKVVDGLPWFCRVSQHAQGDLPFDLLWDKLGVQRFPSQKQYLTDVTRVNLLEAGSKNRTVWSAYHAPSSLMSPRIFTVLLETRLREYPPQARAGIAIEIPVDVSAQASFAEMEERGVRAYAVTIEYIKEIEDGSKVEWRVITCRDYDGRLPPSVWLRQMPDRLVEVCANSLWVLATHNSRCPPAIRTTMMR</sequence>
<dbReference type="SUPFAM" id="SSF55961">
    <property type="entry name" value="Bet v1-like"/>
    <property type="match status" value="1"/>
</dbReference>
<gene>
    <name evidence="2" type="ORF">BD626DRAFT_396948</name>
</gene>
<organism evidence="2 3">
    <name type="scientific">Schizophyllum amplum</name>
    <dbReference type="NCBI Taxonomy" id="97359"/>
    <lineage>
        <taxon>Eukaryota</taxon>
        <taxon>Fungi</taxon>
        <taxon>Dikarya</taxon>
        <taxon>Basidiomycota</taxon>
        <taxon>Agaricomycotina</taxon>
        <taxon>Agaricomycetes</taxon>
        <taxon>Agaricomycetidae</taxon>
        <taxon>Agaricales</taxon>
        <taxon>Schizophyllaceae</taxon>
        <taxon>Schizophyllum</taxon>
    </lineage>
</organism>
<dbReference type="PANTHER" id="PTHR40370:SF1">
    <property type="entry name" value="DUF3074 DOMAIN-CONTAINING PROTEIN"/>
    <property type="match status" value="1"/>
</dbReference>
<proteinExistence type="predicted"/>